<evidence type="ECO:0000256" key="4">
    <source>
        <dbReference type="ARBA" id="ARBA00022676"/>
    </source>
</evidence>
<dbReference type="InterPro" id="IPR002213">
    <property type="entry name" value="UDP_glucos_trans"/>
</dbReference>
<keyword evidence="13" id="KW-1185">Reference proteome</keyword>
<proteinExistence type="inferred from homology"/>
<evidence type="ECO:0000256" key="7">
    <source>
        <dbReference type="ARBA" id="ARBA00022729"/>
    </source>
</evidence>
<dbReference type="EC" id="2.4.1.17" evidence="3"/>
<organism evidence="13 14">
    <name type="scientific">Parastrongyloides trichosuri</name>
    <name type="common">Possum-specific nematode worm</name>
    <dbReference type="NCBI Taxonomy" id="131310"/>
    <lineage>
        <taxon>Eukaryota</taxon>
        <taxon>Metazoa</taxon>
        <taxon>Ecdysozoa</taxon>
        <taxon>Nematoda</taxon>
        <taxon>Chromadorea</taxon>
        <taxon>Rhabditida</taxon>
        <taxon>Tylenchina</taxon>
        <taxon>Panagrolaimomorpha</taxon>
        <taxon>Strongyloidoidea</taxon>
        <taxon>Strongyloididae</taxon>
        <taxon>Parastrongyloides</taxon>
    </lineage>
</organism>
<sequence>MKFFLLISLFANFCLFNSYKILVINPKFGYSHVQFVGRIAELLAEDGNEVVQLVVEMDPKIKSNGTEKVKNVIYQSSENVTKRLEKSGKHVNVWDTKFGSMEQLEALMDIIESCRDVGTQMIYDKELSKRIKEEKFDMAISEIFNIFSFGLFKEWEIETTIAISAIPLVETYRWFYGMDYPPSYVPGINMNFKDRMTYSERASNLINYVIMRLVFELDKTYDYTSLMKIANPEKNINVEWECGEVSFLFLNTHPYLDFPKTLPPKIQEIGGIAIPESKPLSKEWDDILNKREKNVLLSFGTVVETKNMPLNIRENIMKSFSHFKNVTFIWKVDKDDIDLDKDHGNIIFTSWVPQSDLLADDRLDLFITHCGLNSFMEISYLGKVALAIPFLADQFRNSKLLEKSGAGKAIIKDILEDSNKFTEILDDMLENQNYKMKANRVKAMIKSRPLSPKEVFLKHVKIAKEFKKLPELDLASRDLSFMEYYNLDIILPFIILLILIFYSILKVTKIVLECLLFSRKEKMD</sequence>
<name>A0A0N4ZYQ2_PARTI</name>
<evidence type="ECO:0000256" key="5">
    <source>
        <dbReference type="ARBA" id="ARBA00022679"/>
    </source>
</evidence>
<keyword evidence="8 11" id="KW-1133">Transmembrane helix</keyword>
<evidence type="ECO:0000256" key="10">
    <source>
        <dbReference type="ARBA" id="ARBA00047475"/>
    </source>
</evidence>
<evidence type="ECO:0000256" key="12">
    <source>
        <dbReference type="SAM" id="SignalP"/>
    </source>
</evidence>
<evidence type="ECO:0000256" key="2">
    <source>
        <dbReference type="ARBA" id="ARBA00009995"/>
    </source>
</evidence>
<evidence type="ECO:0000256" key="6">
    <source>
        <dbReference type="ARBA" id="ARBA00022692"/>
    </source>
</evidence>
<feature type="chain" id="PRO_5005892636" description="glucuronosyltransferase" evidence="12">
    <location>
        <begin position="19"/>
        <end position="524"/>
    </location>
</feature>
<dbReference type="PANTHER" id="PTHR48043">
    <property type="entry name" value="EG:EG0003.4 PROTEIN-RELATED"/>
    <property type="match status" value="1"/>
</dbReference>
<dbReference type="AlphaFoldDB" id="A0A0N4ZYQ2"/>
<dbReference type="GO" id="GO:0015020">
    <property type="term" value="F:glucuronosyltransferase activity"/>
    <property type="evidence" value="ECO:0007669"/>
    <property type="project" value="UniProtKB-EC"/>
</dbReference>
<comment type="catalytic activity">
    <reaction evidence="10">
        <text>glucuronate acceptor + UDP-alpha-D-glucuronate = acceptor beta-D-glucuronoside + UDP + H(+)</text>
        <dbReference type="Rhea" id="RHEA:21032"/>
        <dbReference type="ChEBI" id="CHEBI:15378"/>
        <dbReference type="ChEBI" id="CHEBI:58052"/>
        <dbReference type="ChEBI" id="CHEBI:58223"/>
        <dbReference type="ChEBI" id="CHEBI:132367"/>
        <dbReference type="ChEBI" id="CHEBI:132368"/>
        <dbReference type="EC" id="2.4.1.17"/>
    </reaction>
</comment>
<dbReference type="WBParaSite" id="PTRK_0001391900.1">
    <property type="protein sequence ID" value="PTRK_0001391900.1"/>
    <property type="gene ID" value="PTRK_0001391900"/>
</dbReference>
<accession>A0A0N4ZYQ2</accession>
<keyword evidence="4" id="KW-0328">Glycosyltransferase</keyword>
<keyword evidence="5" id="KW-0808">Transferase</keyword>
<dbReference type="GO" id="GO:0016020">
    <property type="term" value="C:membrane"/>
    <property type="evidence" value="ECO:0007669"/>
    <property type="project" value="UniProtKB-SubCell"/>
</dbReference>
<dbReference type="Gene3D" id="3.40.50.2000">
    <property type="entry name" value="Glycogen Phosphorylase B"/>
    <property type="match status" value="1"/>
</dbReference>
<dbReference type="PANTHER" id="PTHR48043:SF23">
    <property type="entry name" value="UDP-GLUCURONOSYLTRANSFERASE"/>
    <property type="match status" value="1"/>
</dbReference>
<evidence type="ECO:0000313" key="13">
    <source>
        <dbReference type="Proteomes" id="UP000038045"/>
    </source>
</evidence>
<comment type="similarity">
    <text evidence="2">Belongs to the UDP-glycosyltransferase family.</text>
</comment>
<keyword evidence="7 12" id="KW-0732">Signal</keyword>
<feature type="signal peptide" evidence="12">
    <location>
        <begin position="1"/>
        <end position="18"/>
    </location>
</feature>
<dbReference type="InterPro" id="IPR050271">
    <property type="entry name" value="UDP-glycosyltransferase"/>
</dbReference>
<dbReference type="Proteomes" id="UP000038045">
    <property type="component" value="Unplaced"/>
</dbReference>
<feature type="transmembrane region" description="Helical" evidence="11">
    <location>
        <begin position="489"/>
        <end position="512"/>
    </location>
</feature>
<evidence type="ECO:0000256" key="8">
    <source>
        <dbReference type="ARBA" id="ARBA00022989"/>
    </source>
</evidence>
<protein>
    <recommendedName>
        <fullName evidence="3">glucuronosyltransferase</fullName>
        <ecNumber evidence="3">2.4.1.17</ecNumber>
    </recommendedName>
</protein>
<reference evidence="14" key="1">
    <citation type="submission" date="2017-02" db="UniProtKB">
        <authorList>
            <consortium name="WormBaseParasite"/>
        </authorList>
    </citation>
    <scope>IDENTIFICATION</scope>
</reference>
<keyword evidence="9 11" id="KW-0472">Membrane</keyword>
<dbReference type="SUPFAM" id="SSF53756">
    <property type="entry name" value="UDP-Glycosyltransferase/glycogen phosphorylase"/>
    <property type="match status" value="1"/>
</dbReference>
<dbReference type="CDD" id="cd03784">
    <property type="entry name" value="GT1_Gtf-like"/>
    <property type="match status" value="1"/>
</dbReference>
<keyword evidence="6 11" id="KW-0812">Transmembrane</keyword>
<evidence type="ECO:0000256" key="3">
    <source>
        <dbReference type="ARBA" id="ARBA00012544"/>
    </source>
</evidence>
<evidence type="ECO:0000256" key="9">
    <source>
        <dbReference type="ARBA" id="ARBA00023136"/>
    </source>
</evidence>
<evidence type="ECO:0000313" key="14">
    <source>
        <dbReference type="WBParaSite" id="PTRK_0001391900.1"/>
    </source>
</evidence>
<dbReference type="Pfam" id="PF00201">
    <property type="entry name" value="UDPGT"/>
    <property type="match status" value="1"/>
</dbReference>
<dbReference type="FunFam" id="3.40.50.2000:FF:000038">
    <property type="entry name" value="UDP-GlucuronosylTransferase"/>
    <property type="match status" value="1"/>
</dbReference>
<comment type="subcellular location">
    <subcellularLocation>
        <location evidence="1">Membrane</location>
        <topology evidence="1">Single-pass membrane protein</topology>
    </subcellularLocation>
</comment>
<evidence type="ECO:0000256" key="11">
    <source>
        <dbReference type="SAM" id="Phobius"/>
    </source>
</evidence>
<evidence type="ECO:0000256" key="1">
    <source>
        <dbReference type="ARBA" id="ARBA00004167"/>
    </source>
</evidence>